<accession>A0A1M6T508</accession>
<sequence>MFDKDIKSKAIIIFSGYNQRAIIAFLRTLKNKKIENYAIIAKSRDDTILLTEYKEKVIYIRKKYELSLDEFTKIIKLVQRNLKVESCLIAPSTEALNRFLLENKQYFVKMNCIIPLAEKEIYEDISDKKKFGIICSQNKIRIPKEISLSNFFDRPFVAKPKTYFAQSNGKIHRPILVETKEIFVNFVNNYDTNDFYYQEFIDGKSYYLLYYFTRKGKIYKLSQENYMQQANGRSIIAAVTTNIHKKKISSDFEKLFLLFGYHGLVMVEVRLHNNNYYMIEANPRFWGPSQLFVDANYNFFEILLSEYGFLLEEPNLMEPQKMIRYFWGEGILNDLLNCNMLVHYGNHKKEIYRKMNSWIKIDVYGRNDTKKLFYTKETLMKKGERNG</sequence>
<dbReference type="RefSeq" id="WP_072914148.1">
    <property type="nucleotide sequence ID" value="NZ_FRAR01000015.1"/>
</dbReference>
<dbReference type="Gene3D" id="3.30.470.20">
    <property type="entry name" value="ATP-grasp fold, B domain"/>
    <property type="match status" value="1"/>
</dbReference>
<evidence type="ECO:0000313" key="4">
    <source>
        <dbReference type="Proteomes" id="UP000183997"/>
    </source>
</evidence>
<feature type="domain" description="ATP-grasp" evidence="2">
    <location>
        <begin position="119"/>
        <end position="308"/>
    </location>
</feature>
<keyword evidence="1" id="KW-0547">Nucleotide-binding</keyword>
<dbReference type="GO" id="GO:0005524">
    <property type="term" value="F:ATP binding"/>
    <property type="evidence" value="ECO:0007669"/>
    <property type="project" value="UniProtKB-UniRule"/>
</dbReference>
<dbReference type="SUPFAM" id="SSF56059">
    <property type="entry name" value="Glutathione synthetase ATP-binding domain-like"/>
    <property type="match status" value="1"/>
</dbReference>
<dbReference type="EMBL" id="FRAR01000015">
    <property type="protein sequence ID" value="SHK51959.1"/>
    <property type="molecule type" value="Genomic_DNA"/>
</dbReference>
<evidence type="ECO:0000313" key="3">
    <source>
        <dbReference type="EMBL" id="SHK51959.1"/>
    </source>
</evidence>
<organism evidence="3 4">
    <name type="scientific">Desulforamulus aeronauticus DSM 10349</name>
    <dbReference type="NCBI Taxonomy" id="1121421"/>
    <lineage>
        <taxon>Bacteria</taxon>
        <taxon>Bacillati</taxon>
        <taxon>Bacillota</taxon>
        <taxon>Clostridia</taxon>
        <taxon>Eubacteriales</taxon>
        <taxon>Peptococcaceae</taxon>
        <taxon>Desulforamulus</taxon>
    </lineage>
</organism>
<dbReference type="STRING" id="1121421.SAMN02745123_02174"/>
<protein>
    <recommendedName>
        <fullName evidence="2">ATP-grasp domain-containing protein</fullName>
    </recommendedName>
</protein>
<keyword evidence="1" id="KW-0067">ATP-binding</keyword>
<name>A0A1M6T508_9FIRM</name>
<evidence type="ECO:0000259" key="2">
    <source>
        <dbReference type="PROSITE" id="PS50975"/>
    </source>
</evidence>
<dbReference type="PROSITE" id="PS50975">
    <property type="entry name" value="ATP_GRASP"/>
    <property type="match status" value="1"/>
</dbReference>
<reference evidence="4" key="1">
    <citation type="submission" date="2016-11" db="EMBL/GenBank/DDBJ databases">
        <authorList>
            <person name="Varghese N."/>
            <person name="Submissions S."/>
        </authorList>
    </citation>
    <scope>NUCLEOTIDE SEQUENCE [LARGE SCALE GENOMIC DNA]</scope>
    <source>
        <strain evidence="4">DSM 10349</strain>
    </source>
</reference>
<proteinExistence type="predicted"/>
<gene>
    <name evidence="3" type="ORF">SAMN02745123_02174</name>
</gene>
<dbReference type="Proteomes" id="UP000183997">
    <property type="component" value="Unassembled WGS sequence"/>
</dbReference>
<dbReference type="InterPro" id="IPR011761">
    <property type="entry name" value="ATP-grasp"/>
</dbReference>
<dbReference type="AlphaFoldDB" id="A0A1M6T508"/>
<keyword evidence="4" id="KW-1185">Reference proteome</keyword>
<dbReference type="OrthoDB" id="1883113at2"/>
<evidence type="ECO:0000256" key="1">
    <source>
        <dbReference type="PROSITE-ProRule" id="PRU00409"/>
    </source>
</evidence>
<dbReference type="GO" id="GO:0046872">
    <property type="term" value="F:metal ion binding"/>
    <property type="evidence" value="ECO:0007669"/>
    <property type="project" value="InterPro"/>
</dbReference>